<evidence type="ECO:0000256" key="4">
    <source>
        <dbReference type="ARBA" id="ARBA00022984"/>
    </source>
</evidence>
<feature type="region of interest" description="Disordered" evidence="8">
    <location>
        <begin position="63"/>
        <end position="86"/>
    </location>
</feature>
<keyword evidence="4 7" id="KW-0573">Peptidoglycan synthesis</keyword>
<keyword evidence="11" id="KW-1185">Reference proteome</keyword>
<comment type="pathway">
    <text evidence="1 7">Cell wall biogenesis; peptidoglycan biosynthesis.</text>
</comment>
<dbReference type="GO" id="GO:0071972">
    <property type="term" value="F:peptidoglycan L,D-transpeptidase activity"/>
    <property type="evidence" value="ECO:0007669"/>
    <property type="project" value="TreeGrafter"/>
</dbReference>
<accession>A0A9W6VAH2</accession>
<keyword evidence="5" id="KW-0012">Acyltransferase</keyword>
<comment type="caution">
    <text evidence="10">The sequence shown here is derived from an EMBL/GenBank/DDBJ whole genome shotgun (WGS) entry which is preliminary data.</text>
</comment>
<dbReference type="GO" id="GO:0016746">
    <property type="term" value="F:acyltransferase activity"/>
    <property type="evidence" value="ECO:0007669"/>
    <property type="project" value="UniProtKB-KW"/>
</dbReference>
<evidence type="ECO:0000313" key="10">
    <source>
        <dbReference type="EMBL" id="GLY63773.1"/>
    </source>
</evidence>
<dbReference type="EMBL" id="BSTI01000001">
    <property type="protein sequence ID" value="GLY63773.1"/>
    <property type="molecule type" value="Genomic_DNA"/>
</dbReference>
<dbReference type="InterPro" id="IPR050979">
    <property type="entry name" value="LD-transpeptidase"/>
</dbReference>
<dbReference type="AlphaFoldDB" id="A0A9W6VAH2"/>
<dbReference type="Pfam" id="PF03734">
    <property type="entry name" value="YkuD"/>
    <property type="match status" value="1"/>
</dbReference>
<evidence type="ECO:0000259" key="9">
    <source>
        <dbReference type="PROSITE" id="PS52029"/>
    </source>
</evidence>
<evidence type="ECO:0000256" key="6">
    <source>
        <dbReference type="ARBA" id="ARBA00023316"/>
    </source>
</evidence>
<keyword evidence="3 7" id="KW-0133">Cell shape</keyword>
<keyword evidence="2" id="KW-0808">Transferase</keyword>
<keyword evidence="6 7" id="KW-0961">Cell wall biogenesis/degradation</keyword>
<name>A0A9W6VAH2_9PSEU</name>
<dbReference type="CDD" id="cd13432">
    <property type="entry name" value="LDT_IgD_like_2"/>
    <property type="match status" value="1"/>
</dbReference>
<dbReference type="PROSITE" id="PS52029">
    <property type="entry name" value="LD_TPASE"/>
    <property type="match status" value="1"/>
</dbReference>
<evidence type="ECO:0000256" key="8">
    <source>
        <dbReference type="SAM" id="MobiDB-lite"/>
    </source>
</evidence>
<dbReference type="CDD" id="cd16913">
    <property type="entry name" value="YkuD_like"/>
    <property type="match status" value="1"/>
</dbReference>
<proteinExistence type="predicted"/>
<dbReference type="InterPro" id="IPR038063">
    <property type="entry name" value="Transpep_catalytic_dom"/>
</dbReference>
<dbReference type="Gene3D" id="2.60.40.3780">
    <property type="match status" value="1"/>
</dbReference>
<evidence type="ECO:0000256" key="7">
    <source>
        <dbReference type="PROSITE-ProRule" id="PRU01373"/>
    </source>
</evidence>
<gene>
    <name evidence="10" type="ORF">Atai01_03920</name>
</gene>
<feature type="active site" description="Nucleophile" evidence="7">
    <location>
        <position position="443"/>
    </location>
</feature>
<feature type="domain" description="L,D-TPase catalytic" evidence="9">
    <location>
        <begin position="346"/>
        <end position="467"/>
    </location>
</feature>
<feature type="active site" description="Proton donor/acceptor" evidence="7">
    <location>
        <position position="425"/>
    </location>
</feature>
<evidence type="ECO:0000256" key="3">
    <source>
        <dbReference type="ARBA" id="ARBA00022960"/>
    </source>
</evidence>
<organism evidence="10 11">
    <name type="scientific">Amycolatopsis taiwanensis</name>
    <dbReference type="NCBI Taxonomy" id="342230"/>
    <lineage>
        <taxon>Bacteria</taxon>
        <taxon>Bacillati</taxon>
        <taxon>Actinomycetota</taxon>
        <taxon>Actinomycetes</taxon>
        <taxon>Pseudonocardiales</taxon>
        <taxon>Pseudonocardiaceae</taxon>
        <taxon>Amycolatopsis</taxon>
    </lineage>
</organism>
<sequence length="497" mass="53297">MPLVGVRYPFEATRATGVVDEDMAFWNSLGKLGNRCGVRDVQEVCDTGQIGGQLFQPVEAPGAEHHVEPGCGQRASGGLADSRARPGDHCGSVGHAHMVAVEGDSPGRRYVVIDRRMVFKAALASGAVMLAAACTSGKGGPAVPELQAQPVAKITAEPAANAQNVPVRQPVTIKVTAGALTDVKLTNADGKAVEGEFNADRTVWTSSEVLGYDRTYTFTAAATGSDRKNVQLTGTFATLKPAQEVRVTLNPVDNAKVGVAMPVSVKFTAAVTNRAEVEKALKINTSTNVEGSWGWLSGQQVDFRPKDYWPAGTEVSVEANLYGIDLGGGAYPKADVTTKFTIGRNQVVKIHTPDHVMNVYRNGAKYKSYPCSNGLDSDVDRNTPNGTYIIMTREPHAIFDNARYGYTNVNKKWACRFSNHGEFIHENQDNAAAIGRVNNSHGCVNLLEADAKDYFDSALIGDPVEVSGSRLGPVTTSDVMDWLVDWPAWKAKSAIKQ</sequence>
<dbReference type="Proteomes" id="UP001165136">
    <property type="component" value="Unassembled WGS sequence"/>
</dbReference>
<protein>
    <submittedName>
        <fullName evidence="10">Transpeptidase</fullName>
    </submittedName>
</protein>
<dbReference type="Gene3D" id="2.60.40.3710">
    <property type="match status" value="1"/>
</dbReference>
<dbReference type="PANTHER" id="PTHR30582:SF2">
    <property type="entry name" value="L,D-TRANSPEPTIDASE YCIB-RELATED"/>
    <property type="match status" value="1"/>
</dbReference>
<dbReference type="PANTHER" id="PTHR30582">
    <property type="entry name" value="L,D-TRANSPEPTIDASE"/>
    <property type="match status" value="1"/>
</dbReference>
<reference evidence="10" key="1">
    <citation type="submission" date="2023-03" db="EMBL/GenBank/DDBJ databases">
        <title>Amycolatopsis taiwanensis NBRC 103393.</title>
        <authorList>
            <person name="Ichikawa N."/>
            <person name="Sato H."/>
            <person name="Tonouchi N."/>
        </authorList>
    </citation>
    <scope>NUCLEOTIDE SEQUENCE</scope>
    <source>
        <strain evidence="10">NBRC 103393</strain>
    </source>
</reference>
<dbReference type="GO" id="GO:0008360">
    <property type="term" value="P:regulation of cell shape"/>
    <property type="evidence" value="ECO:0007669"/>
    <property type="project" value="UniProtKB-UniRule"/>
</dbReference>
<dbReference type="Pfam" id="PF17964">
    <property type="entry name" value="Big_10"/>
    <property type="match status" value="1"/>
</dbReference>
<dbReference type="GO" id="GO:0005576">
    <property type="term" value="C:extracellular region"/>
    <property type="evidence" value="ECO:0007669"/>
    <property type="project" value="TreeGrafter"/>
</dbReference>
<dbReference type="InterPro" id="IPR005490">
    <property type="entry name" value="LD_TPept_cat_dom"/>
</dbReference>
<evidence type="ECO:0000313" key="11">
    <source>
        <dbReference type="Proteomes" id="UP001165136"/>
    </source>
</evidence>
<dbReference type="InterPro" id="IPR041280">
    <property type="entry name" value="Big_10"/>
</dbReference>
<dbReference type="SUPFAM" id="SSF141523">
    <property type="entry name" value="L,D-transpeptidase catalytic domain-like"/>
    <property type="match status" value="1"/>
</dbReference>
<dbReference type="GO" id="GO:0018104">
    <property type="term" value="P:peptidoglycan-protein cross-linking"/>
    <property type="evidence" value="ECO:0007669"/>
    <property type="project" value="TreeGrafter"/>
</dbReference>
<evidence type="ECO:0000256" key="1">
    <source>
        <dbReference type="ARBA" id="ARBA00004752"/>
    </source>
</evidence>
<evidence type="ECO:0000256" key="2">
    <source>
        <dbReference type="ARBA" id="ARBA00022679"/>
    </source>
</evidence>
<dbReference type="Gene3D" id="2.40.440.10">
    <property type="entry name" value="L,D-transpeptidase catalytic domain-like"/>
    <property type="match status" value="1"/>
</dbReference>
<evidence type="ECO:0000256" key="5">
    <source>
        <dbReference type="ARBA" id="ARBA00023315"/>
    </source>
</evidence>
<dbReference type="GO" id="GO:0071555">
    <property type="term" value="P:cell wall organization"/>
    <property type="evidence" value="ECO:0007669"/>
    <property type="project" value="UniProtKB-UniRule"/>
</dbReference>